<dbReference type="Proteomes" id="UP001206925">
    <property type="component" value="Unassembled WGS sequence"/>
</dbReference>
<evidence type="ECO:0000313" key="12">
    <source>
        <dbReference type="Proteomes" id="UP001206925"/>
    </source>
</evidence>
<feature type="transmembrane region" description="Helical" evidence="10">
    <location>
        <begin position="294"/>
        <end position="314"/>
    </location>
</feature>
<sequence>MGFLDLFRAASMPVLQVLIVTALGAFLALESINILGESSRKQLNELVFYVFNPALIGNKLADTITYESLVSLWFMPVNILLTFIIGSLLGWVLMLIARPAQHLKGLVLGTCSAAVCKEKGAPFGDSEVCSEFGLAYASLSMAIGSIFLWTYVYNLVRVFSQDTGNDQTETVQENLTVPVIPVTVPLPPSSEPESSINHRKMKVMLDSMKQFWRNFSKHINLKAVFAPSTIGAIVGFMIGTIAPIRRLLIGTTAPLRVLHDSASLVGDAAVPAVTMIVGANLLRGLKGSGMSLPLVLGIAAVRYIFLPGFGILIVKGALRFGLVRKDPLYLFVLLLQFAVPPAMHI</sequence>
<comment type="subcellular location">
    <subcellularLocation>
        <location evidence="1">Endoplasmic reticulum membrane</location>
        <topology evidence="1">Multi-pass membrane protein</topology>
    </subcellularLocation>
</comment>
<gene>
    <name evidence="11" type="ORF">M8C21_029260</name>
</gene>
<proteinExistence type="inferred from homology"/>
<keyword evidence="5 10" id="KW-1133">Transmembrane helix</keyword>
<evidence type="ECO:0000256" key="7">
    <source>
        <dbReference type="ARBA" id="ARBA00023294"/>
    </source>
</evidence>
<feature type="non-terminal residue" evidence="11">
    <location>
        <position position="1"/>
    </location>
</feature>
<dbReference type="Pfam" id="PF03547">
    <property type="entry name" value="Mem_trans"/>
    <property type="match status" value="1"/>
</dbReference>
<evidence type="ECO:0000256" key="4">
    <source>
        <dbReference type="ARBA" id="ARBA00022824"/>
    </source>
</evidence>
<evidence type="ECO:0000256" key="10">
    <source>
        <dbReference type="SAM" id="Phobius"/>
    </source>
</evidence>
<feature type="transmembrane region" description="Helical" evidence="10">
    <location>
        <begin position="133"/>
        <end position="152"/>
    </location>
</feature>
<keyword evidence="7" id="KW-0927">Auxin signaling pathway</keyword>
<evidence type="ECO:0000256" key="8">
    <source>
        <dbReference type="ARBA" id="ARBA00025100"/>
    </source>
</evidence>
<comment type="function">
    <text evidence="8">Involved in cellular auxin homeostasis by regulating auxin metabolism. Regulates intracellular auxin accumulation at the endoplasmic reticulum and thus auxin availability for nuclear auxin signaling.</text>
</comment>
<protein>
    <recommendedName>
        <fullName evidence="13">Auxin efflux carrier</fullName>
    </recommendedName>
</protein>
<dbReference type="InterPro" id="IPR045033">
    <property type="entry name" value="PILS1/3/4/5/7"/>
</dbReference>
<evidence type="ECO:0000256" key="9">
    <source>
        <dbReference type="ARBA" id="ARBA00025752"/>
    </source>
</evidence>
<keyword evidence="6 10" id="KW-0472">Membrane</keyword>
<organism evidence="11 12">
    <name type="scientific">Ambrosia artemisiifolia</name>
    <name type="common">Common ragweed</name>
    <dbReference type="NCBI Taxonomy" id="4212"/>
    <lineage>
        <taxon>Eukaryota</taxon>
        <taxon>Viridiplantae</taxon>
        <taxon>Streptophyta</taxon>
        <taxon>Embryophyta</taxon>
        <taxon>Tracheophyta</taxon>
        <taxon>Spermatophyta</taxon>
        <taxon>Magnoliopsida</taxon>
        <taxon>eudicotyledons</taxon>
        <taxon>Gunneridae</taxon>
        <taxon>Pentapetalae</taxon>
        <taxon>asterids</taxon>
        <taxon>campanulids</taxon>
        <taxon>Asterales</taxon>
        <taxon>Asteraceae</taxon>
        <taxon>Asteroideae</taxon>
        <taxon>Heliantheae alliance</taxon>
        <taxon>Heliantheae</taxon>
        <taxon>Ambrosia</taxon>
    </lineage>
</organism>
<dbReference type="GO" id="GO:0080162">
    <property type="term" value="P:endoplasmic reticulum to cytosol auxin transport"/>
    <property type="evidence" value="ECO:0007669"/>
    <property type="project" value="InterPro"/>
</dbReference>
<keyword evidence="3 10" id="KW-0812">Transmembrane</keyword>
<evidence type="ECO:0000256" key="6">
    <source>
        <dbReference type="ARBA" id="ARBA00023136"/>
    </source>
</evidence>
<accession>A0AAD5GG73</accession>
<evidence type="ECO:0000256" key="2">
    <source>
        <dbReference type="ARBA" id="ARBA00022448"/>
    </source>
</evidence>
<evidence type="ECO:0000256" key="1">
    <source>
        <dbReference type="ARBA" id="ARBA00004477"/>
    </source>
</evidence>
<name>A0AAD5GG73_AMBAR</name>
<dbReference type="GO" id="GO:0005789">
    <property type="term" value="C:endoplasmic reticulum membrane"/>
    <property type="evidence" value="ECO:0007669"/>
    <property type="project" value="UniProtKB-SubCell"/>
</dbReference>
<feature type="transmembrane region" description="Helical" evidence="10">
    <location>
        <begin position="72"/>
        <end position="96"/>
    </location>
</feature>
<keyword evidence="12" id="KW-1185">Reference proteome</keyword>
<feature type="transmembrane region" description="Helical" evidence="10">
    <location>
        <begin position="326"/>
        <end position="343"/>
    </location>
</feature>
<evidence type="ECO:0008006" key="13">
    <source>
        <dbReference type="Google" id="ProtNLM"/>
    </source>
</evidence>
<evidence type="ECO:0000256" key="5">
    <source>
        <dbReference type="ARBA" id="ARBA00022989"/>
    </source>
</evidence>
<dbReference type="AlphaFoldDB" id="A0AAD5GG73"/>
<dbReference type="GO" id="GO:0009734">
    <property type="term" value="P:auxin-activated signaling pathway"/>
    <property type="evidence" value="ECO:0007669"/>
    <property type="project" value="UniProtKB-KW"/>
</dbReference>
<dbReference type="InterPro" id="IPR004776">
    <property type="entry name" value="Mem_transp_PIN-like"/>
</dbReference>
<evidence type="ECO:0000256" key="3">
    <source>
        <dbReference type="ARBA" id="ARBA00022692"/>
    </source>
</evidence>
<dbReference type="EMBL" id="JAMZMK010008208">
    <property type="protein sequence ID" value="KAI7741355.1"/>
    <property type="molecule type" value="Genomic_DNA"/>
</dbReference>
<dbReference type="PANTHER" id="PTHR31651:SF25">
    <property type="entry name" value="AUXIN EFFLUX CARRIER-RELATED"/>
    <property type="match status" value="1"/>
</dbReference>
<comment type="caution">
    <text evidence="11">The sequence shown here is derived from an EMBL/GenBank/DDBJ whole genome shotgun (WGS) entry which is preliminary data.</text>
</comment>
<comment type="similarity">
    <text evidence="9">Belongs to the auxin efflux carrier (TC 2.A.69.2) family.</text>
</comment>
<feature type="transmembrane region" description="Helical" evidence="10">
    <location>
        <begin position="224"/>
        <end position="244"/>
    </location>
</feature>
<reference evidence="11" key="1">
    <citation type="submission" date="2022-06" db="EMBL/GenBank/DDBJ databases">
        <title>Uncovering the hologenomic basis of an extraordinary plant invasion.</title>
        <authorList>
            <person name="Bieker V.C."/>
            <person name="Martin M.D."/>
            <person name="Gilbert T."/>
            <person name="Hodgins K."/>
            <person name="Battlay P."/>
            <person name="Petersen B."/>
            <person name="Wilson J."/>
        </authorList>
    </citation>
    <scope>NUCLEOTIDE SEQUENCE</scope>
    <source>
        <strain evidence="11">AA19_3_7</strain>
        <tissue evidence="11">Leaf</tissue>
    </source>
</reference>
<feature type="transmembrane region" description="Helical" evidence="10">
    <location>
        <begin position="12"/>
        <end position="34"/>
    </location>
</feature>
<keyword evidence="2" id="KW-0813">Transport</keyword>
<evidence type="ECO:0000313" key="11">
    <source>
        <dbReference type="EMBL" id="KAI7741355.1"/>
    </source>
</evidence>
<keyword evidence="4" id="KW-0256">Endoplasmic reticulum</keyword>
<dbReference type="PANTHER" id="PTHR31651">
    <property type="match status" value="1"/>
</dbReference>